<dbReference type="EMBL" id="JANQDX010000007">
    <property type="protein sequence ID" value="KAL0921164.1"/>
    <property type="molecule type" value="Genomic_DNA"/>
</dbReference>
<dbReference type="Proteomes" id="UP001552299">
    <property type="component" value="Unassembled WGS sequence"/>
</dbReference>
<dbReference type="AlphaFoldDB" id="A0ABD0V843"/>
<feature type="compositionally biased region" description="Polar residues" evidence="1">
    <location>
        <begin position="12"/>
        <end position="21"/>
    </location>
</feature>
<comment type="caution">
    <text evidence="2">The sequence shown here is derived from an EMBL/GenBank/DDBJ whole genome shotgun (WGS) entry which is preliminary data.</text>
</comment>
<accession>A0ABD0V843</accession>
<sequence length="184" mass="20660">MRLKWGRHLDSARNNFSSKTTSRTENEKQKQACPTTDLLTSPASRDNNHSDYRSKQHKIPFLANPKQRQIHEQSSTEESNKEEASRPDQILVVFPYLSFFHHGLLGIHGRWVLALPLSSFLLKIPQKPQPESLGEGGSSAESTNSSFGFVVFISSWRNLSSHTSPDDPDLLKVSVDLCNPAIYG</sequence>
<proteinExistence type="predicted"/>
<reference evidence="2 3" key="1">
    <citation type="journal article" date="2024" name="Plant Biotechnol. J.">
        <title>Dendrobium thyrsiflorum genome and its molecular insights into genes involved in important horticultural traits.</title>
        <authorList>
            <person name="Chen B."/>
            <person name="Wang J.Y."/>
            <person name="Zheng P.J."/>
            <person name="Li K.L."/>
            <person name="Liang Y.M."/>
            <person name="Chen X.F."/>
            <person name="Zhang C."/>
            <person name="Zhao X."/>
            <person name="He X."/>
            <person name="Zhang G.Q."/>
            <person name="Liu Z.J."/>
            <person name="Xu Q."/>
        </authorList>
    </citation>
    <scope>NUCLEOTIDE SEQUENCE [LARGE SCALE GENOMIC DNA]</scope>
    <source>
        <strain evidence="2">GZMU011</strain>
    </source>
</reference>
<feature type="region of interest" description="Disordered" evidence="1">
    <location>
        <begin position="1"/>
        <end position="84"/>
    </location>
</feature>
<organism evidence="2 3">
    <name type="scientific">Dendrobium thyrsiflorum</name>
    <name type="common">Pinecone-like raceme dendrobium</name>
    <name type="synonym">Orchid</name>
    <dbReference type="NCBI Taxonomy" id="117978"/>
    <lineage>
        <taxon>Eukaryota</taxon>
        <taxon>Viridiplantae</taxon>
        <taxon>Streptophyta</taxon>
        <taxon>Embryophyta</taxon>
        <taxon>Tracheophyta</taxon>
        <taxon>Spermatophyta</taxon>
        <taxon>Magnoliopsida</taxon>
        <taxon>Liliopsida</taxon>
        <taxon>Asparagales</taxon>
        <taxon>Orchidaceae</taxon>
        <taxon>Epidendroideae</taxon>
        <taxon>Malaxideae</taxon>
        <taxon>Dendrobiinae</taxon>
        <taxon>Dendrobium</taxon>
    </lineage>
</organism>
<feature type="compositionally biased region" description="Polar residues" evidence="1">
    <location>
        <begin position="32"/>
        <end position="45"/>
    </location>
</feature>
<protein>
    <submittedName>
        <fullName evidence="2">Uncharacterized protein</fullName>
    </submittedName>
</protein>
<name>A0ABD0V843_DENTH</name>
<keyword evidence="3" id="KW-1185">Reference proteome</keyword>
<evidence type="ECO:0000256" key="1">
    <source>
        <dbReference type="SAM" id="MobiDB-lite"/>
    </source>
</evidence>
<evidence type="ECO:0000313" key="2">
    <source>
        <dbReference type="EMBL" id="KAL0921164.1"/>
    </source>
</evidence>
<evidence type="ECO:0000313" key="3">
    <source>
        <dbReference type="Proteomes" id="UP001552299"/>
    </source>
</evidence>
<gene>
    <name evidence="2" type="ORF">M5K25_008211</name>
</gene>